<dbReference type="AlphaFoldDB" id="A0A1D2VGM8"/>
<keyword evidence="10" id="KW-0378">Hydrolase</keyword>
<dbReference type="Proteomes" id="UP000095038">
    <property type="component" value="Unassembled WGS sequence"/>
</dbReference>
<dbReference type="InterPro" id="IPR001650">
    <property type="entry name" value="Helicase_C-like"/>
</dbReference>
<dbReference type="GO" id="GO:0003723">
    <property type="term" value="F:RNA binding"/>
    <property type="evidence" value="ECO:0007669"/>
    <property type="project" value="UniProtKB-KW"/>
</dbReference>
<dbReference type="Pfam" id="PF00270">
    <property type="entry name" value="DEAD"/>
    <property type="match status" value="1"/>
</dbReference>
<evidence type="ECO:0000259" key="19">
    <source>
        <dbReference type="PROSITE" id="PS51194"/>
    </source>
</evidence>
<keyword evidence="22" id="KW-1185">Reference proteome</keyword>
<evidence type="ECO:0000256" key="12">
    <source>
        <dbReference type="ARBA" id="ARBA00022840"/>
    </source>
</evidence>
<dbReference type="STRING" id="1344418.A0A1D2VGM8"/>
<evidence type="ECO:0000259" key="20">
    <source>
        <dbReference type="PROSITE" id="PS51195"/>
    </source>
</evidence>
<dbReference type="PROSITE" id="PS51192">
    <property type="entry name" value="HELICASE_ATP_BIND_1"/>
    <property type="match status" value="1"/>
</dbReference>
<dbReference type="PANTHER" id="PTHR47959">
    <property type="entry name" value="ATP-DEPENDENT RNA HELICASE RHLE-RELATED"/>
    <property type="match status" value="1"/>
</dbReference>
<evidence type="ECO:0000256" key="5">
    <source>
        <dbReference type="ARBA" id="ARBA00019117"/>
    </source>
</evidence>
<dbReference type="Pfam" id="PF00271">
    <property type="entry name" value="Helicase_C"/>
    <property type="match status" value="1"/>
</dbReference>
<feature type="compositionally biased region" description="Basic residues" evidence="17">
    <location>
        <begin position="390"/>
        <end position="412"/>
    </location>
</feature>
<keyword evidence="8" id="KW-0698">rRNA processing</keyword>
<dbReference type="GO" id="GO:0005730">
    <property type="term" value="C:nucleolus"/>
    <property type="evidence" value="ECO:0007669"/>
    <property type="project" value="UniProtKB-SubCell"/>
</dbReference>
<dbReference type="Gene3D" id="3.40.50.300">
    <property type="entry name" value="P-loop containing nucleotide triphosphate hydrolases"/>
    <property type="match status" value="2"/>
</dbReference>
<dbReference type="GO" id="GO:0016887">
    <property type="term" value="F:ATP hydrolysis activity"/>
    <property type="evidence" value="ECO:0007669"/>
    <property type="project" value="RHEA"/>
</dbReference>
<feature type="region of interest" description="Disordered" evidence="17">
    <location>
        <begin position="892"/>
        <end position="945"/>
    </location>
</feature>
<accession>A0A1D2VGM8</accession>
<keyword evidence="12" id="KW-0067">ATP-binding</keyword>
<feature type="compositionally biased region" description="Acidic residues" evidence="17">
    <location>
        <begin position="41"/>
        <end position="61"/>
    </location>
</feature>
<feature type="region of interest" description="Disordered" evidence="17">
    <location>
        <begin position="376"/>
        <end position="413"/>
    </location>
</feature>
<evidence type="ECO:0000256" key="7">
    <source>
        <dbReference type="ARBA" id="ARBA00022517"/>
    </source>
</evidence>
<evidence type="ECO:0000256" key="14">
    <source>
        <dbReference type="ARBA" id="ARBA00023242"/>
    </source>
</evidence>
<dbReference type="CDD" id="cd18787">
    <property type="entry name" value="SF2_C_DEAD"/>
    <property type="match status" value="1"/>
</dbReference>
<proteinExistence type="inferred from homology"/>
<gene>
    <name evidence="21" type="ORF">ASCRUDRAFT_35176</name>
</gene>
<dbReference type="InterPro" id="IPR000629">
    <property type="entry name" value="RNA-helicase_DEAD-box_CS"/>
</dbReference>
<feature type="compositionally biased region" description="Basic residues" evidence="17">
    <location>
        <begin position="983"/>
        <end position="996"/>
    </location>
</feature>
<dbReference type="RefSeq" id="XP_020047121.1">
    <property type="nucleotide sequence ID" value="XM_020190581.1"/>
</dbReference>
<dbReference type="FunFam" id="3.40.50.300:FF:000865">
    <property type="entry name" value="ATP-dependent RNA helicase DDX54"/>
    <property type="match status" value="1"/>
</dbReference>
<protein>
    <recommendedName>
        <fullName evidence="5">ATP-dependent RNA helicase DBP10</fullName>
        <ecNumber evidence="4">3.6.4.13</ecNumber>
    </recommendedName>
    <alternativeName>
        <fullName evidence="6">ATP-dependent RNA helicase dbp10</fullName>
    </alternativeName>
</protein>
<feature type="compositionally biased region" description="Basic and acidic residues" evidence="17">
    <location>
        <begin position="964"/>
        <end position="982"/>
    </location>
</feature>
<dbReference type="GO" id="GO:0042802">
    <property type="term" value="F:identical protein binding"/>
    <property type="evidence" value="ECO:0007669"/>
    <property type="project" value="EnsemblFungi"/>
</dbReference>
<feature type="region of interest" description="Disordered" evidence="17">
    <location>
        <begin position="959"/>
        <end position="996"/>
    </location>
</feature>
<feature type="domain" description="Helicase C-terminal" evidence="19">
    <location>
        <begin position="414"/>
        <end position="556"/>
    </location>
</feature>
<dbReference type="InterPro" id="IPR011545">
    <property type="entry name" value="DEAD/DEAH_box_helicase_dom"/>
</dbReference>
<dbReference type="GO" id="GO:0030687">
    <property type="term" value="C:preribosome, large subunit precursor"/>
    <property type="evidence" value="ECO:0007669"/>
    <property type="project" value="EnsemblFungi"/>
</dbReference>
<evidence type="ECO:0000256" key="4">
    <source>
        <dbReference type="ARBA" id="ARBA00012552"/>
    </source>
</evidence>
<feature type="compositionally biased region" description="Polar residues" evidence="17">
    <location>
        <begin position="97"/>
        <end position="107"/>
    </location>
</feature>
<evidence type="ECO:0000256" key="2">
    <source>
        <dbReference type="ARBA" id="ARBA00004604"/>
    </source>
</evidence>
<dbReference type="CDD" id="cd17959">
    <property type="entry name" value="DEADc_DDX54"/>
    <property type="match status" value="1"/>
</dbReference>
<dbReference type="OrthoDB" id="10261375at2759"/>
<dbReference type="InterPro" id="IPR027417">
    <property type="entry name" value="P-loop_NTPase"/>
</dbReference>
<evidence type="ECO:0000256" key="13">
    <source>
        <dbReference type="ARBA" id="ARBA00022884"/>
    </source>
</evidence>
<dbReference type="GO" id="GO:0005524">
    <property type="term" value="F:ATP binding"/>
    <property type="evidence" value="ECO:0007669"/>
    <property type="project" value="UniProtKB-KW"/>
</dbReference>
<feature type="short sequence motif" description="Q motif" evidence="16">
    <location>
        <begin position="113"/>
        <end position="141"/>
    </location>
</feature>
<dbReference type="SMART" id="SM01123">
    <property type="entry name" value="DBP10CT"/>
    <property type="match status" value="1"/>
</dbReference>
<dbReference type="EMBL" id="KV454481">
    <property type="protein sequence ID" value="ODV60814.1"/>
    <property type="molecule type" value="Genomic_DNA"/>
</dbReference>
<keyword evidence="13" id="KW-0694">RNA-binding</keyword>
<evidence type="ECO:0000256" key="1">
    <source>
        <dbReference type="ARBA" id="ARBA00003706"/>
    </source>
</evidence>
<dbReference type="PROSITE" id="PS51194">
    <property type="entry name" value="HELICASE_CTER"/>
    <property type="match status" value="1"/>
</dbReference>
<feature type="region of interest" description="Disordered" evidence="17">
    <location>
        <begin position="1"/>
        <end position="112"/>
    </location>
</feature>
<feature type="compositionally biased region" description="Low complexity" evidence="17">
    <location>
        <begin position="902"/>
        <end position="912"/>
    </location>
</feature>
<name>A0A1D2VGM8_9ASCO</name>
<dbReference type="InterPro" id="IPR033517">
    <property type="entry name" value="DDX54/DBP10_DEAD-box_helicase"/>
</dbReference>
<feature type="domain" description="DEAD-box RNA helicase Q" evidence="20">
    <location>
        <begin position="113"/>
        <end position="141"/>
    </location>
</feature>
<sequence length="996" mass="112966">MSSSDDDDRNIENVFDIAQDLVRSGNESESSLDNLNSDSDSGSDSEIEIQDEILSSSDEESSNNRKKSEKKTLGLKEMPKINLSDDEDDDSGDEKITNLTADSSSSVKKPKNGSFASFGLSKNIVINISKKGYKQPTPIQRKTIPLIIQGRDVVAMARTGSGKTAAFILPLVERLKVHSAKIGSRAIILSPTRELALQTFKVVKEFSKNTDLRSVLLVGGDSLGDQFSSILSNPDIIVATPGRFLHLKVEMSLDLKTVEYIVFDEADRLFEMGFSEQLNELLVALPSNRQSLLFSATLPGSLVEFAKAGLSNPVLVRLDSETKISDDLQMAFLSAKKSEKESILLYLLQRVIKVPFPNEEDIKRIKEFDNSAYENDESESDFESEEKDKKKNRKFNNKSNKKNNNNKRKYRKPVVNQVISKHSTIIFVPTRHHVEYVSNLLIKFGYSIISGIYGSLNQVARNKEIKKFSYGLSYIMVVTDVAARGIDIPMLSNVVNFSLPSSSKIFIHRIGRTARAGNKGWAYSILEKQELPYLLDLEIFLGKKVLLTTMHEKKCEILKDRIEEAEGKGKEDENVGEFVEPIVSYNDRLVLGSVPRMELEDYIESFNGIIKSNYELQTLQDVSKKGEKLYLRTRVAASNESIKRSKELVNNGWDEQNLLFGKNLEKEKDIFLQKLQNRKNKITVFEFNKNNEEMIEFMNKRRRQIAPIRRKAEEKKKLLEKERIAGLTHNIEDEILQGKNVGGDEVGYSVLRNAKGDEEDGESMLNGFETAEDVKHQNRQKQKRKTFKDANYLSHYPSTASIQDRQLAVNDNTSGGFLNGMLDARFDLDNDDKVQVNKQTMRWDKKKGKYINSKSTDKRYITGESGQRIPASYKAGKFNEWRQKQHISRASLRAGARENTDAASSGAFAAGAEDNHGRRFKHRKVTAPRQPDKFRDNYQAQRKKVESAVDRGVAVKGFVKAGTGRRELRSAEEIRKQRELKERRRAKNARPSRKKR</sequence>
<dbReference type="GO" id="GO:0005829">
    <property type="term" value="C:cytosol"/>
    <property type="evidence" value="ECO:0007669"/>
    <property type="project" value="TreeGrafter"/>
</dbReference>
<evidence type="ECO:0000256" key="15">
    <source>
        <dbReference type="ARBA" id="ARBA00047984"/>
    </source>
</evidence>
<dbReference type="FunCoup" id="A0A1D2VGM8">
    <property type="interactions" value="1086"/>
</dbReference>
<evidence type="ECO:0000256" key="9">
    <source>
        <dbReference type="ARBA" id="ARBA00022741"/>
    </source>
</evidence>
<dbReference type="GeneID" id="30964217"/>
<evidence type="ECO:0000313" key="22">
    <source>
        <dbReference type="Proteomes" id="UP000095038"/>
    </source>
</evidence>
<dbReference type="GO" id="GO:1902626">
    <property type="term" value="P:assembly of large subunit precursor of preribosome"/>
    <property type="evidence" value="ECO:0007669"/>
    <property type="project" value="EnsemblFungi"/>
</dbReference>
<evidence type="ECO:0000256" key="3">
    <source>
        <dbReference type="ARBA" id="ARBA00010379"/>
    </source>
</evidence>
<feature type="compositionally biased region" description="Acidic residues" evidence="17">
    <location>
        <begin position="376"/>
        <end position="385"/>
    </location>
</feature>
<comment type="function">
    <text evidence="1">ATP-binding RNA helicase involved in the biogenesis of 60S ribosomal subunits and is required for the normal formation of 25S and 5.8S rRNAs.</text>
</comment>
<dbReference type="PROSITE" id="PS00039">
    <property type="entry name" value="DEAD_ATP_HELICASE"/>
    <property type="match status" value="1"/>
</dbReference>
<keyword evidence="9" id="KW-0547">Nucleotide-binding</keyword>
<dbReference type="PANTHER" id="PTHR47959:SF8">
    <property type="entry name" value="RNA HELICASE"/>
    <property type="match status" value="1"/>
</dbReference>
<comment type="subcellular location">
    <subcellularLocation>
        <location evidence="2">Nucleus</location>
        <location evidence="2">Nucleolus</location>
    </subcellularLocation>
</comment>
<feature type="compositionally biased region" description="Low complexity" evidence="17">
    <location>
        <begin position="24"/>
        <end position="40"/>
    </location>
</feature>
<dbReference type="EC" id="3.6.4.13" evidence="4"/>
<dbReference type="InterPro" id="IPR050079">
    <property type="entry name" value="DEAD_box_RNA_helicase"/>
</dbReference>
<dbReference type="SMART" id="SM00487">
    <property type="entry name" value="DEXDc"/>
    <property type="match status" value="1"/>
</dbReference>
<dbReference type="GO" id="GO:0003724">
    <property type="term" value="F:RNA helicase activity"/>
    <property type="evidence" value="ECO:0007669"/>
    <property type="project" value="UniProtKB-EC"/>
</dbReference>
<evidence type="ECO:0000259" key="18">
    <source>
        <dbReference type="PROSITE" id="PS51192"/>
    </source>
</evidence>
<comment type="similarity">
    <text evidence="3">Belongs to the DEAD box helicase family. DDX54/DBP10 subfamily.</text>
</comment>
<evidence type="ECO:0000256" key="17">
    <source>
        <dbReference type="SAM" id="MobiDB-lite"/>
    </source>
</evidence>
<dbReference type="Pfam" id="PF08147">
    <property type="entry name" value="DBP10CT"/>
    <property type="match status" value="1"/>
</dbReference>
<dbReference type="InterPro" id="IPR014014">
    <property type="entry name" value="RNA_helicase_DEAD_Q_motif"/>
</dbReference>
<feature type="domain" description="Helicase ATP-binding" evidence="18">
    <location>
        <begin position="144"/>
        <end position="316"/>
    </location>
</feature>
<dbReference type="SUPFAM" id="SSF52540">
    <property type="entry name" value="P-loop containing nucleoside triphosphate hydrolases"/>
    <property type="match status" value="2"/>
</dbReference>
<evidence type="ECO:0000256" key="10">
    <source>
        <dbReference type="ARBA" id="ARBA00022801"/>
    </source>
</evidence>
<dbReference type="GO" id="GO:0000463">
    <property type="term" value="P:maturation of LSU-rRNA from tricistronic rRNA transcript (SSU-rRNA, 5.8S rRNA, LSU-rRNA)"/>
    <property type="evidence" value="ECO:0007669"/>
    <property type="project" value="EnsemblFungi"/>
</dbReference>
<evidence type="ECO:0000256" key="11">
    <source>
        <dbReference type="ARBA" id="ARBA00022806"/>
    </source>
</evidence>
<dbReference type="GO" id="GO:0000466">
    <property type="term" value="P:maturation of 5.8S rRNA from tricistronic rRNA transcript (SSU-rRNA, 5.8S rRNA, LSU-rRNA)"/>
    <property type="evidence" value="ECO:0007669"/>
    <property type="project" value="EnsemblFungi"/>
</dbReference>
<keyword evidence="7" id="KW-0690">Ribosome biogenesis</keyword>
<evidence type="ECO:0000256" key="8">
    <source>
        <dbReference type="ARBA" id="ARBA00022552"/>
    </source>
</evidence>
<dbReference type="PROSITE" id="PS51195">
    <property type="entry name" value="Q_MOTIF"/>
    <property type="match status" value="1"/>
</dbReference>
<feature type="compositionally biased region" description="Basic and acidic residues" evidence="17">
    <location>
        <begin position="70"/>
        <end position="79"/>
    </location>
</feature>
<comment type="catalytic activity">
    <reaction evidence="15">
        <text>ATP + H2O = ADP + phosphate + H(+)</text>
        <dbReference type="Rhea" id="RHEA:13065"/>
        <dbReference type="ChEBI" id="CHEBI:15377"/>
        <dbReference type="ChEBI" id="CHEBI:15378"/>
        <dbReference type="ChEBI" id="CHEBI:30616"/>
        <dbReference type="ChEBI" id="CHEBI:43474"/>
        <dbReference type="ChEBI" id="CHEBI:456216"/>
        <dbReference type="EC" id="3.6.4.13"/>
    </reaction>
</comment>
<evidence type="ECO:0000256" key="16">
    <source>
        <dbReference type="PROSITE-ProRule" id="PRU00552"/>
    </source>
</evidence>
<keyword evidence="14" id="KW-0539">Nucleus</keyword>
<dbReference type="InterPro" id="IPR014001">
    <property type="entry name" value="Helicase_ATP-bd"/>
</dbReference>
<dbReference type="InParanoid" id="A0A1D2VGM8"/>
<dbReference type="SMART" id="SM00490">
    <property type="entry name" value="HELICc"/>
    <property type="match status" value="1"/>
</dbReference>
<dbReference type="InterPro" id="IPR012541">
    <property type="entry name" value="DBP10_C"/>
</dbReference>
<reference evidence="22" key="1">
    <citation type="submission" date="2016-05" db="EMBL/GenBank/DDBJ databases">
        <title>Comparative genomics of biotechnologically important yeasts.</title>
        <authorList>
            <consortium name="DOE Joint Genome Institute"/>
            <person name="Riley R."/>
            <person name="Haridas S."/>
            <person name="Wolfe K.H."/>
            <person name="Lopes M.R."/>
            <person name="Hittinger C.T."/>
            <person name="Goker M."/>
            <person name="Salamov A."/>
            <person name="Wisecaver J."/>
            <person name="Long T.M."/>
            <person name="Aerts A.L."/>
            <person name="Barry K."/>
            <person name="Choi C."/>
            <person name="Clum A."/>
            <person name="Coughlan A.Y."/>
            <person name="Deshpande S."/>
            <person name="Douglass A.P."/>
            <person name="Hanson S.J."/>
            <person name="Klenk H.-P."/>
            <person name="Labutti K."/>
            <person name="Lapidus A."/>
            <person name="Lindquist E."/>
            <person name="Lipzen A."/>
            <person name="Meier-Kolthoff J.P."/>
            <person name="Ohm R.A."/>
            <person name="Otillar R.P."/>
            <person name="Pangilinan J."/>
            <person name="Peng Y."/>
            <person name="Rokas A."/>
            <person name="Rosa C.A."/>
            <person name="Scheuner C."/>
            <person name="Sibirny A.A."/>
            <person name="Slot J.C."/>
            <person name="Stielow J.B."/>
            <person name="Sun H."/>
            <person name="Kurtzman C.P."/>
            <person name="Blackwell M."/>
            <person name="Grigoriev I.V."/>
            <person name="Jeffries T.W."/>
        </authorList>
    </citation>
    <scope>NUCLEOTIDE SEQUENCE [LARGE SCALE GENOMIC DNA]</scope>
    <source>
        <strain evidence="22">DSM 1968</strain>
    </source>
</reference>
<evidence type="ECO:0000256" key="6">
    <source>
        <dbReference type="ARBA" id="ARBA00021760"/>
    </source>
</evidence>
<keyword evidence="11" id="KW-0347">Helicase</keyword>
<evidence type="ECO:0000313" key="21">
    <source>
        <dbReference type="EMBL" id="ODV60814.1"/>
    </source>
</evidence>
<organism evidence="21 22">
    <name type="scientific">Ascoidea rubescens DSM 1968</name>
    <dbReference type="NCBI Taxonomy" id="1344418"/>
    <lineage>
        <taxon>Eukaryota</taxon>
        <taxon>Fungi</taxon>
        <taxon>Dikarya</taxon>
        <taxon>Ascomycota</taxon>
        <taxon>Saccharomycotina</taxon>
        <taxon>Saccharomycetes</taxon>
        <taxon>Ascoideaceae</taxon>
        <taxon>Ascoidea</taxon>
    </lineage>
</organism>